<keyword evidence="2" id="KW-0813">Transport</keyword>
<reference evidence="11" key="1">
    <citation type="journal article" date="2013" name="Nature">
        <title>Pan genome of the phytoplankton Emiliania underpins its global distribution.</title>
        <authorList>
            <person name="Read B.A."/>
            <person name="Kegel J."/>
            <person name="Klute M.J."/>
            <person name="Kuo A."/>
            <person name="Lefebvre S.C."/>
            <person name="Maumus F."/>
            <person name="Mayer C."/>
            <person name="Miller J."/>
            <person name="Monier A."/>
            <person name="Salamov A."/>
            <person name="Young J."/>
            <person name="Aguilar M."/>
            <person name="Claverie J.M."/>
            <person name="Frickenhaus S."/>
            <person name="Gonzalez K."/>
            <person name="Herman E.K."/>
            <person name="Lin Y.C."/>
            <person name="Napier J."/>
            <person name="Ogata H."/>
            <person name="Sarno A.F."/>
            <person name="Shmutz J."/>
            <person name="Schroeder D."/>
            <person name="de Vargas C."/>
            <person name="Verret F."/>
            <person name="von Dassow P."/>
            <person name="Valentin K."/>
            <person name="Van de Peer Y."/>
            <person name="Wheeler G."/>
            <person name="Dacks J.B."/>
            <person name="Delwiche C.F."/>
            <person name="Dyhrman S.T."/>
            <person name="Glockner G."/>
            <person name="John U."/>
            <person name="Richards T."/>
            <person name="Worden A.Z."/>
            <person name="Zhang X."/>
            <person name="Grigoriev I.V."/>
            <person name="Allen A.E."/>
            <person name="Bidle K."/>
            <person name="Borodovsky M."/>
            <person name="Bowler C."/>
            <person name="Brownlee C."/>
            <person name="Cock J.M."/>
            <person name="Elias M."/>
            <person name="Gladyshev V.N."/>
            <person name="Groth M."/>
            <person name="Guda C."/>
            <person name="Hadaegh A."/>
            <person name="Iglesias-Rodriguez M.D."/>
            <person name="Jenkins J."/>
            <person name="Jones B.M."/>
            <person name="Lawson T."/>
            <person name="Leese F."/>
            <person name="Lindquist E."/>
            <person name="Lobanov A."/>
            <person name="Lomsadze A."/>
            <person name="Malik S.B."/>
            <person name="Marsh M.E."/>
            <person name="Mackinder L."/>
            <person name="Mock T."/>
            <person name="Mueller-Roeber B."/>
            <person name="Pagarete A."/>
            <person name="Parker M."/>
            <person name="Probert I."/>
            <person name="Quesneville H."/>
            <person name="Raines C."/>
            <person name="Rensing S.A."/>
            <person name="Riano-Pachon D.M."/>
            <person name="Richier S."/>
            <person name="Rokitta S."/>
            <person name="Shiraiwa Y."/>
            <person name="Soanes D.M."/>
            <person name="van der Giezen M."/>
            <person name="Wahlund T.M."/>
            <person name="Williams B."/>
            <person name="Wilson W."/>
            <person name="Wolfe G."/>
            <person name="Wurch L.L."/>
        </authorList>
    </citation>
    <scope>NUCLEOTIDE SEQUENCE</scope>
</reference>
<evidence type="ECO:0000256" key="7">
    <source>
        <dbReference type="ARBA" id="ARBA00023136"/>
    </source>
</evidence>
<name>A0A0D3KRE7_EMIH1</name>
<keyword evidence="6" id="KW-0406">Ion transport</keyword>
<keyword evidence="3" id="KW-1003">Cell membrane</keyword>
<dbReference type="HOGENOM" id="CLU_702913_0_0_1"/>
<keyword evidence="9" id="KW-0732">Signal</keyword>
<dbReference type="GO" id="GO:0005886">
    <property type="term" value="C:plasma membrane"/>
    <property type="evidence" value="ECO:0007669"/>
    <property type="project" value="UniProtKB-SubCell"/>
</dbReference>
<feature type="chain" id="PRO_5044239356" evidence="9">
    <location>
        <begin position="16"/>
        <end position="393"/>
    </location>
</feature>
<keyword evidence="7 8" id="KW-0472">Membrane</keyword>
<dbReference type="PANTHER" id="PTHR33281">
    <property type="entry name" value="UPF0187 PROTEIN YNEE"/>
    <property type="match status" value="1"/>
</dbReference>
<dbReference type="PANTHER" id="PTHR33281:SF19">
    <property type="entry name" value="VOLTAGE-DEPENDENT ANION CHANNEL-FORMING PROTEIN YNEE"/>
    <property type="match status" value="1"/>
</dbReference>
<feature type="transmembrane region" description="Helical" evidence="8">
    <location>
        <begin position="340"/>
        <end position="368"/>
    </location>
</feature>
<keyword evidence="5 8" id="KW-1133">Transmembrane helix</keyword>
<feature type="signal peptide" evidence="9">
    <location>
        <begin position="1"/>
        <end position="15"/>
    </location>
</feature>
<dbReference type="AlphaFoldDB" id="A0A0D3KRE7"/>
<sequence length="393" mass="42737">MATIALALLSAEASALVSTSHNGRFAPALGLRRAGPLLSSTAAALELQRSAESTADAIQRKLARIRELRPTEQSPEVQQKLWESAGLLPMYKVSGSVTGEPSFTQLFSHETWSAYTGKSPFRRWLRTGVTWRHSTVLASVWPICLSLSLWSFCVASLPARFLPRTSPLPLTAMGSAIGLLLVFRVNNLYGRVAEARLLNLREWDQQAAQTVATALLFDRSLPAERAPASHAAASKVCRYLAAFPWELNAKLTGKGDGVGKTRGLRPGEDTDILRVLLPAEEVDFIGQARSRPLLLLGAMRRQLHAQLRDLKELDLVVGGCERVFSSPVPPTMSRHVIRCMLLWLLGLPAVLAGSMSPAHISLWVFLVIMLNLEEALAMPPPAEASEQGGGADE</sequence>
<dbReference type="GeneID" id="17283602"/>
<keyword evidence="11" id="KW-1185">Reference proteome</keyword>
<evidence type="ECO:0000256" key="9">
    <source>
        <dbReference type="SAM" id="SignalP"/>
    </source>
</evidence>
<proteinExistence type="predicted"/>
<organism evidence="10 11">
    <name type="scientific">Emiliania huxleyi (strain CCMP1516)</name>
    <dbReference type="NCBI Taxonomy" id="280463"/>
    <lineage>
        <taxon>Eukaryota</taxon>
        <taxon>Haptista</taxon>
        <taxon>Haptophyta</taxon>
        <taxon>Prymnesiophyceae</taxon>
        <taxon>Isochrysidales</taxon>
        <taxon>Noelaerhabdaceae</taxon>
        <taxon>Emiliania</taxon>
    </lineage>
</organism>
<dbReference type="EnsemblProtists" id="EOD38332">
    <property type="protein sequence ID" value="EOD38332"/>
    <property type="gene ID" value="EMIHUDRAFT_224720"/>
</dbReference>
<dbReference type="GO" id="GO:0005254">
    <property type="term" value="F:chloride channel activity"/>
    <property type="evidence" value="ECO:0007669"/>
    <property type="project" value="InterPro"/>
</dbReference>
<dbReference type="Proteomes" id="UP000013827">
    <property type="component" value="Unassembled WGS sequence"/>
</dbReference>
<dbReference type="PaxDb" id="2903-EOD38332"/>
<evidence type="ECO:0000313" key="11">
    <source>
        <dbReference type="Proteomes" id="UP000013827"/>
    </source>
</evidence>
<dbReference type="KEGG" id="ehx:EMIHUDRAFT_224720"/>
<reference evidence="10" key="2">
    <citation type="submission" date="2024-10" db="UniProtKB">
        <authorList>
            <consortium name="EnsemblProtists"/>
        </authorList>
    </citation>
    <scope>IDENTIFICATION</scope>
</reference>
<dbReference type="Pfam" id="PF25539">
    <property type="entry name" value="Bestrophin_2"/>
    <property type="match status" value="1"/>
</dbReference>
<evidence type="ECO:0000256" key="8">
    <source>
        <dbReference type="SAM" id="Phobius"/>
    </source>
</evidence>
<evidence type="ECO:0000256" key="1">
    <source>
        <dbReference type="ARBA" id="ARBA00004651"/>
    </source>
</evidence>
<evidence type="ECO:0000256" key="6">
    <source>
        <dbReference type="ARBA" id="ARBA00023065"/>
    </source>
</evidence>
<accession>A0A0D3KRE7</accession>
<dbReference type="RefSeq" id="XP_005790761.1">
    <property type="nucleotide sequence ID" value="XM_005790704.1"/>
</dbReference>
<evidence type="ECO:0000256" key="3">
    <source>
        <dbReference type="ARBA" id="ARBA00022475"/>
    </source>
</evidence>
<evidence type="ECO:0000256" key="5">
    <source>
        <dbReference type="ARBA" id="ARBA00022989"/>
    </source>
</evidence>
<evidence type="ECO:0000313" key="10">
    <source>
        <dbReference type="EnsemblProtists" id="EOD38332"/>
    </source>
</evidence>
<evidence type="ECO:0000256" key="2">
    <source>
        <dbReference type="ARBA" id="ARBA00022448"/>
    </source>
</evidence>
<comment type="subcellular location">
    <subcellularLocation>
        <location evidence="1">Cell membrane</location>
        <topology evidence="1">Multi-pass membrane protein</topology>
    </subcellularLocation>
</comment>
<dbReference type="InterPro" id="IPR044669">
    <property type="entry name" value="YneE/VCCN1/2-like"/>
</dbReference>
<keyword evidence="4 8" id="KW-0812">Transmembrane</keyword>
<protein>
    <submittedName>
        <fullName evidence="10">Uncharacterized protein</fullName>
    </submittedName>
</protein>
<evidence type="ECO:0000256" key="4">
    <source>
        <dbReference type="ARBA" id="ARBA00022692"/>
    </source>
</evidence>